<dbReference type="Pfam" id="PF07931">
    <property type="entry name" value="CPT"/>
    <property type="match status" value="1"/>
</dbReference>
<accession>A0ABT9MAH3</accession>
<name>A0ABT9MAH3_9DEIO</name>
<reference evidence="1 2" key="1">
    <citation type="submission" date="2023-07" db="EMBL/GenBank/DDBJ databases">
        <title>Genomic Encyclopedia of Type Strains, Phase IV (KMG-IV): sequencing the most valuable type-strain genomes for metagenomic binning, comparative biology and taxonomic classification.</title>
        <authorList>
            <person name="Goeker M."/>
        </authorList>
    </citation>
    <scope>NUCLEOTIDE SEQUENCE [LARGE SCALE GENOMIC DNA]</scope>
    <source>
        <strain evidence="1 2">NIO-1023</strain>
    </source>
</reference>
<gene>
    <name evidence="1" type="ORF">QO006_000968</name>
</gene>
<dbReference type="Proteomes" id="UP001232163">
    <property type="component" value="Unassembled WGS sequence"/>
</dbReference>
<dbReference type="EC" id="2.7.1.-" evidence="1"/>
<organism evidence="1 2">
    <name type="scientific">Deinococcus enclensis</name>
    <dbReference type="NCBI Taxonomy" id="1049582"/>
    <lineage>
        <taxon>Bacteria</taxon>
        <taxon>Thermotogati</taxon>
        <taxon>Deinococcota</taxon>
        <taxon>Deinococci</taxon>
        <taxon>Deinococcales</taxon>
        <taxon>Deinococcaceae</taxon>
        <taxon>Deinococcus</taxon>
    </lineage>
</organism>
<evidence type="ECO:0000313" key="2">
    <source>
        <dbReference type="Proteomes" id="UP001232163"/>
    </source>
</evidence>
<evidence type="ECO:0000313" key="1">
    <source>
        <dbReference type="EMBL" id="MDP9763551.1"/>
    </source>
</evidence>
<dbReference type="InterPro" id="IPR027417">
    <property type="entry name" value="P-loop_NTPase"/>
</dbReference>
<comment type="caution">
    <text evidence="1">The sequence shown here is derived from an EMBL/GenBank/DDBJ whole genome shotgun (WGS) entry which is preliminary data.</text>
</comment>
<dbReference type="EMBL" id="JAURUR010000002">
    <property type="protein sequence ID" value="MDP9763551.1"/>
    <property type="molecule type" value="Genomic_DNA"/>
</dbReference>
<dbReference type="RefSeq" id="WP_370568040.1">
    <property type="nucleotide sequence ID" value="NZ_JAURUR010000002.1"/>
</dbReference>
<proteinExistence type="predicted"/>
<sequence>MRPQLFEGFHRCLPALPDAGNNLVVDDVIETPQMWTQFQTLLRGHDVFLVGLHCPLAELERREQARGDRRAGDAARDLLTVHSFTPSHLELGCSASPEQNVAWVRQVWRRRSTVER</sequence>
<protein>
    <submittedName>
        <fullName evidence="1">Chloramphenicol 3-O phosphotransferase</fullName>
        <ecNumber evidence="1">2.7.1.-</ecNumber>
    </submittedName>
</protein>
<keyword evidence="2" id="KW-1185">Reference proteome</keyword>
<dbReference type="GO" id="GO:0016740">
    <property type="term" value="F:transferase activity"/>
    <property type="evidence" value="ECO:0007669"/>
    <property type="project" value="UniProtKB-KW"/>
</dbReference>
<dbReference type="Gene3D" id="3.40.50.300">
    <property type="entry name" value="P-loop containing nucleotide triphosphate hydrolases"/>
    <property type="match status" value="1"/>
</dbReference>
<keyword evidence="1" id="KW-0808">Transferase</keyword>